<proteinExistence type="predicted"/>
<organism evidence="1">
    <name type="scientific">Echinococcus granulosus</name>
    <name type="common">Hydatid tapeworm</name>
    <dbReference type="NCBI Taxonomy" id="6210"/>
    <lineage>
        <taxon>Eukaryota</taxon>
        <taxon>Metazoa</taxon>
        <taxon>Spiralia</taxon>
        <taxon>Lophotrochozoa</taxon>
        <taxon>Platyhelminthes</taxon>
        <taxon>Cestoda</taxon>
        <taxon>Eucestoda</taxon>
        <taxon>Cyclophyllidea</taxon>
        <taxon>Taeniidae</taxon>
        <taxon>Echinococcus</taxon>
        <taxon>Echinococcus granulosus group</taxon>
    </lineage>
</organism>
<evidence type="ECO:0000313" key="3">
    <source>
        <dbReference type="WBParaSite" id="EgrG_001084400"/>
    </source>
</evidence>
<dbReference type="AlphaFoldDB" id="A0A068WKA5"/>
<dbReference type="Proteomes" id="UP000492820">
    <property type="component" value="Unassembled WGS sequence"/>
</dbReference>
<name>A0A068WKA5_ECHGR</name>
<reference evidence="1 2" key="1">
    <citation type="journal article" date="2013" name="Nature">
        <title>The genomes of four tapeworm species reveal adaptations to parasitism.</title>
        <authorList>
            <person name="Tsai I.J."/>
            <person name="Zarowiecki M."/>
            <person name="Holroyd N."/>
            <person name="Garciarrubio A."/>
            <person name="Sanchez-Flores A."/>
            <person name="Brooks K.L."/>
            <person name="Tracey A."/>
            <person name="Bobes R.J."/>
            <person name="Fragoso G."/>
            <person name="Sciutto E."/>
            <person name="Aslett M."/>
            <person name="Beasley H."/>
            <person name="Bennett H.M."/>
            <person name="Cai J."/>
            <person name="Camicia F."/>
            <person name="Clark R."/>
            <person name="Cucher M."/>
            <person name="De Silva N."/>
            <person name="Day T.A."/>
            <person name="Deplazes P."/>
            <person name="Estrada K."/>
            <person name="Fernandez C."/>
            <person name="Holland P.W."/>
            <person name="Hou J."/>
            <person name="Hu S."/>
            <person name="Huckvale T."/>
            <person name="Hung S.S."/>
            <person name="Kamenetzky L."/>
            <person name="Keane J.A."/>
            <person name="Kiss F."/>
            <person name="Koziol U."/>
            <person name="Lambert O."/>
            <person name="Liu K."/>
            <person name="Luo X."/>
            <person name="Luo Y."/>
            <person name="Macchiaroli N."/>
            <person name="Nichol S."/>
            <person name="Paps J."/>
            <person name="Parkinson J."/>
            <person name="Pouchkina-Stantcheva N."/>
            <person name="Riddiford N."/>
            <person name="Rosenzvit M."/>
            <person name="Salinas G."/>
            <person name="Wasmuth J.D."/>
            <person name="Zamanian M."/>
            <person name="Zheng Y."/>
            <person name="Cai X."/>
            <person name="Soberon X."/>
            <person name="Olson P.D."/>
            <person name="Laclette J.P."/>
            <person name="Brehm K."/>
            <person name="Berriman M."/>
            <person name="Garciarrubio A."/>
            <person name="Bobes R.J."/>
            <person name="Fragoso G."/>
            <person name="Sanchez-Flores A."/>
            <person name="Estrada K."/>
            <person name="Cevallos M.A."/>
            <person name="Morett E."/>
            <person name="Gonzalez V."/>
            <person name="Portillo T."/>
            <person name="Ochoa-Leyva A."/>
            <person name="Jose M.V."/>
            <person name="Sciutto E."/>
            <person name="Landa A."/>
            <person name="Jimenez L."/>
            <person name="Valdes V."/>
            <person name="Carrero J.C."/>
            <person name="Larralde C."/>
            <person name="Morales-Montor J."/>
            <person name="Limon-Lason J."/>
            <person name="Soberon X."/>
            <person name="Laclette J.P."/>
        </authorList>
    </citation>
    <scope>NUCLEOTIDE SEQUENCE [LARGE SCALE GENOMIC DNA]</scope>
</reference>
<evidence type="ECO:0000313" key="1">
    <source>
        <dbReference type="EMBL" id="CDS18044.1"/>
    </source>
</evidence>
<evidence type="ECO:0000313" key="2">
    <source>
        <dbReference type="Proteomes" id="UP000492820"/>
    </source>
</evidence>
<accession>A0A068WKA5</accession>
<sequence length="106" mass="11593">MAEPTTEVIFPPQHMKKYPCHSVLMAEPTTEIVVSSQPVNKCSCSTTLKTEPTTEVTLSSQPVKECSCSSEVIISPKSLKEPLSCIEDDELLDGLQALLKIFLALK</sequence>
<protein>
    <submittedName>
        <fullName evidence="1 3">Expressed conserved protein</fullName>
    </submittedName>
</protein>
<dbReference type="WBParaSite" id="EgrG_001084400">
    <property type="protein sequence ID" value="EgrG_001084400"/>
    <property type="gene ID" value="EgrG_001084400"/>
</dbReference>
<dbReference type="OrthoDB" id="6274357at2759"/>
<dbReference type="EMBL" id="LK028577">
    <property type="protein sequence ID" value="CDS18044.1"/>
    <property type="molecule type" value="Genomic_DNA"/>
</dbReference>
<gene>
    <name evidence="1" type="ORF">EgrG_001084400</name>
</gene>
<reference evidence="3" key="3">
    <citation type="submission" date="2020-10" db="UniProtKB">
        <authorList>
            <consortium name="WormBaseParasite"/>
        </authorList>
    </citation>
    <scope>IDENTIFICATION</scope>
</reference>
<reference evidence="1" key="2">
    <citation type="submission" date="2014-06" db="EMBL/GenBank/DDBJ databases">
        <authorList>
            <person name="Aslett M."/>
        </authorList>
    </citation>
    <scope>NUCLEOTIDE SEQUENCE</scope>
</reference>